<evidence type="ECO:0000313" key="2">
    <source>
        <dbReference type="Proteomes" id="UP000263262"/>
    </source>
</evidence>
<keyword evidence="2" id="KW-1185">Reference proteome</keyword>
<dbReference type="RefSeq" id="YP_010001874.1">
    <property type="nucleotide sequence ID" value="NC_053237.1"/>
</dbReference>
<gene>
    <name evidence="1" type="primary">81</name>
    <name evidence="1" type="ORF">SEA_ASHERTHEMAN_81</name>
</gene>
<proteinExistence type="predicted"/>
<sequence length="95" mass="10135">MTNPDQPATNSRDGITDDQLMQVYLSGMISGVASMLAQGGMPHQIAEVVGRNMAETITGDPAAYQELSDQVASWVDNPDEPKASIVVEAYVGPKR</sequence>
<name>A0A385DW24_9CAUD</name>
<dbReference type="Proteomes" id="UP000263262">
    <property type="component" value="Segment"/>
</dbReference>
<accession>A0A385DW24</accession>
<organism evidence="1 2">
    <name type="scientific">Gordonia phage Ashertheman</name>
    <dbReference type="NCBI Taxonomy" id="2301692"/>
    <lineage>
        <taxon>Viruses</taxon>
        <taxon>Duplodnaviria</taxon>
        <taxon>Heunggongvirae</taxon>
        <taxon>Uroviricota</taxon>
        <taxon>Caudoviricetes</taxon>
        <taxon>Stackebrandtviridae</taxon>
        <taxon>Schenleyvirinae</taxon>
        <taxon>Kroosvirus</taxon>
        <taxon>Kroosvirus ashertheman</taxon>
    </lineage>
</organism>
<dbReference type="GeneID" id="63026382"/>
<dbReference type="KEGG" id="vg:63026382"/>
<dbReference type="EMBL" id="MH651168">
    <property type="protein sequence ID" value="AXQ62988.1"/>
    <property type="molecule type" value="Genomic_DNA"/>
</dbReference>
<protein>
    <submittedName>
        <fullName evidence="1">Uncharacterized protein</fullName>
    </submittedName>
</protein>
<evidence type="ECO:0000313" key="1">
    <source>
        <dbReference type="EMBL" id="AXQ62988.1"/>
    </source>
</evidence>
<reference evidence="1 2" key="1">
    <citation type="submission" date="2018-07" db="EMBL/GenBank/DDBJ databases">
        <authorList>
            <person name="Meiner R.S."/>
            <person name="Sylvain J.A."/>
            <person name="Moraes M."/>
            <person name="Washington J.M."/>
            <person name="Garlena R.A."/>
            <person name="Russell D.A."/>
            <person name="Pope W.H."/>
            <person name="Jacobs-Sera D."/>
            <person name="Hatfull G.F."/>
        </authorList>
    </citation>
    <scope>NUCLEOTIDE SEQUENCE [LARGE SCALE GENOMIC DNA]</scope>
</reference>